<keyword evidence="5" id="KW-1185">Reference proteome</keyword>
<keyword evidence="2" id="KW-0315">Glutamine amidotransferase</keyword>
<dbReference type="CDD" id="cd06223">
    <property type="entry name" value="PRTases_typeI"/>
    <property type="match status" value="1"/>
</dbReference>
<dbReference type="InterPro" id="IPR017932">
    <property type="entry name" value="GATase_2_dom"/>
</dbReference>
<evidence type="ECO:0000313" key="5">
    <source>
        <dbReference type="Proteomes" id="UP000249300"/>
    </source>
</evidence>
<dbReference type="PANTHER" id="PTHR11907">
    <property type="entry name" value="AMIDOPHOSPHORIBOSYLTRANSFERASE"/>
    <property type="match status" value="1"/>
</dbReference>
<evidence type="ECO:0000259" key="3">
    <source>
        <dbReference type="PROSITE" id="PS51278"/>
    </source>
</evidence>
<dbReference type="PROSITE" id="PS51278">
    <property type="entry name" value="GATASE_TYPE_2"/>
    <property type="match status" value="1"/>
</dbReference>
<dbReference type="InterPro" id="IPR029057">
    <property type="entry name" value="PRTase-like"/>
</dbReference>
<keyword evidence="1 4" id="KW-0808">Transferase</keyword>
<dbReference type="EMBL" id="LS483447">
    <property type="protein sequence ID" value="SQH73682.1"/>
    <property type="molecule type" value="Genomic_DNA"/>
</dbReference>
<evidence type="ECO:0000313" key="4">
    <source>
        <dbReference type="EMBL" id="SQH73682.1"/>
    </source>
</evidence>
<dbReference type="KEGG" id="pcre:NCTC12858_01547"/>
<reference evidence="4 5" key="1">
    <citation type="submission" date="2018-06" db="EMBL/GenBank/DDBJ databases">
        <authorList>
            <consortium name="Pathogen Informatics"/>
            <person name="Doyle S."/>
        </authorList>
    </citation>
    <scope>NUCLEOTIDE SEQUENCE [LARGE SCALE GENOMIC DNA]</scope>
    <source>
        <strain evidence="4 5">NCTC12858</strain>
    </source>
</reference>
<dbReference type="Proteomes" id="UP000249300">
    <property type="component" value="Chromosome 1"/>
</dbReference>
<sequence length="642" mass="73294">MQPGMHNGTDHHTMESLKHECGVAMIRLRKPLPYYQEKYGSWLYGLNKLYLLMEKQHNRGQEGAGLAVVKLRSKPGEEYLFRERAEGSNAITEIFDSVHKHFREFDKSLMEDACYAQDCIPFAGECYMGHLRYSTTGKSGLTYVHPMIRRSNWRAKCLAICGNFNLTNVKTIFDEITSTGQHPRITSDTHVLLEQLGHRLDREVERLFRISKDEHHHRGMEITHFIEKNIEMKNVLSSAAPLWDGGYVMCGMTGSGEQYALRDPRAIRPAFYYIDDEIVVLASERPVIQTVMNVQTENIVELKPGEALLINQQGNPRIEQILPALDNKACSFERIYFSRGSDSNIYKERKALGRALTPDILTAIGYDLDHSVFSFIPNTAEVAYYGMLEGLTEYLTEEKIQKLQALETKDKEAIRAIIGRQIRTEKVAIKDIKLRTFITEGKSREDLAAHVYDITYGSVTPFVDNLVVIDDSIVRGTTLKQSILKILDRLHPKKIVVVSSSPQIRYPDYYGIDMRKMSEFIAFKAAVALIQERKMESLLGKAYQEALELQKKPLEEFVPNVVKSLYKPFSAKEISDKIVDLLRPSEVQTEIEIVYQSIEGLHSAIPGHPGDWYFTGDFPTPGGAHLVNEAYINYYEESFLRK</sequence>
<dbReference type="Gene3D" id="3.60.20.10">
    <property type="entry name" value="Glutamine Phosphoribosylpyrophosphate, subunit 1, domain 1"/>
    <property type="match status" value="1"/>
</dbReference>
<feature type="domain" description="Glutamine amidotransferase type-2" evidence="3">
    <location>
        <begin position="21"/>
        <end position="313"/>
    </location>
</feature>
<protein>
    <submittedName>
        <fullName evidence="4">Amidophosphoribosyltransferase</fullName>
        <ecNumber evidence="4">2.4.2.14</ecNumber>
    </submittedName>
</protein>
<gene>
    <name evidence="4" type="primary">purF</name>
    <name evidence="4" type="ORF">NCTC12858_01547</name>
</gene>
<evidence type="ECO:0000256" key="1">
    <source>
        <dbReference type="ARBA" id="ARBA00022679"/>
    </source>
</evidence>
<dbReference type="GO" id="GO:0004044">
    <property type="term" value="F:amidophosphoribosyltransferase activity"/>
    <property type="evidence" value="ECO:0007669"/>
    <property type="project" value="UniProtKB-EC"/>
</dbReference>
<dbReference type="InterPro" id="IPR029055">
    <property type="entry name" value="Ntn_hydrolases_N"/>
</dbReference>
<accession>A0A2X4SIC8</accession>
<dbReference type="SUPFAM" id="SSF56235">
    <property type="entry name" value="N-terminal nucleophile aminohydrolases (Ntn hydrolases)"/>
    <property type="match status" value="1"/>
</dbReference>
<dbReference type="InterPro" id="IPR000836">
    <property type="entry name" value="PRTase_dom"/>
</dbReference>
<evidence type="ECO:0000256" key="2">
    <source>
        <dbReference type="ARBA" id="ARBA00022962"/>
    </source>
</evidence>
<name>A0A2X4SIC8_9PORP</name>
<keyword evidence="4" id="KW-0328">Glycosyltransferase</keyword>
<dbReference type="EC" id="2.4.2.14" evidence="4"/>
<dbReference type="SUPFAM" id="SSF53271">
    <property type="entry name" value="PRTase-like"/>
    <property type="match status" value="1"/>
</dbReference>
<dbReference type="AlphaFoldDB" id="A0A2X4SIC8"/>
<proteinExistence type="predicted"/>
<dbReference type="Gene3D" id="3.40.50.2020">
    <property type="match status" value="1"/>
</dbReference>
<organism evidence="4 5">
    <name type="scientific">Porphyromonas crevioricanis</name>
    <dbReference type="NCBI Taxonomy" id="393921"/>
    <lineage>
        <taxon>Bacteria</taxon>
        <taxon>Pseudomonadati</taxon>
        <taxon>Bacteroidota</taxon>
        <taxon>Bacteroidia</taxon>
        <taxon>Bacteroidales</taxon>
        <taxon>Porphyromonadaceae</taxon>
        <taxon>Porphyromonas</taxon>
    </lineage>
</organism>